<reference evidence="2 4" key="2">
    <citation type="submission" date="2018-12" db="EMBL/GenBank/DDBJ databases">
        <authorList>
            <consortium name="Pathogen Informatics"/>
        </authorList>
    </citation>
    <scope>NUCLEOTIDE SEQUENCE [LARGE SCALE GENOMIC DNA]</scope>
    <source>
        <strain evidence="2 4">NCTC949</strain>
    </source>
</reference>
<protein>
    <submittedName>
        <fullName evidence="1">Addiction module antidote protein, HigA family</fullName>
    </submittedName>
    <submittedName>
        <fullName evidence="2">Virulence-associated protein</fullName>
    </submittedName>
</protein>
<gene>
    <name evidence="2" type="ORF">NCTC949_00192</name>
    <name evidence="1" type="ORF">UL82_02500</name>
</gene>
<dbReference type="HOGENOM" id="CLU_140230_2_2_11"/>
<dbReference type="SUPFAM" id="SSF47413">
    <property type="entry name" value="lambda repressor-like DNA-binding domains"/>
    <property type="match status" value="1"/>
</dbReference>
<evidence type="ECO:0000313" key="2">
    <source>
        <dbReference type="EMBL" id="VEH04628.1"/>
    </source>
</evidence>
<dbReference type="EMBL" id="LR134377">
    <property type="protein sequence ID" value="VEH04628.1"/>
    <property type="molecule type" value="Genomic_DNA"/>
</dbReference>
<dbReference type="InterPro" id="IPR013430">
    <property type="entry name" value="Toxin_antidote_HigA"/>
</dbReference>
<keyword evidence="3" id="KW-1185">Reference proteome</keyword>
<dbReference type="Proteomes" id="UP000033457">
    <property type="component" value="Chromosome"/>
</dbReference>
<organism evidence="1 3">
    <name type="scientific">Corynebacterium kutscheri</name>
    <dbReference type="NCBI Taxonomy" id="35755"/>
    <lineage>
        <taxon>Bacteria</taxon>
        <taxon>Bacillati</taxon>
        <taxon>Actinomycetota</taxon>
        <taxon>Actinomycetes</taxon>
        <taxon>Mycobacteriales</taxon>
        <taxon>Corynebacteriaceae</taxon>
        <taxon>Corynebacterium</taxon>
    </lineage>
</organism>
<sequence>MTTALPHPGILIRREILTPLGMDSSRAAKWLQLDKTELDELLNGDCPISAQVARHLERAGISNAQAWLAVQNCYNEAHP</sequence>
<reference evidence="1 3" key="1">
    <citation type="journal article" date="2015" name="Genome Announc.">
        <title>Complete Genome Sequence of Corynebacterium kutscheri DSM 20755, a Corynebacterial Type Strain with Remarkably Low G+C Content of Chromosomal DNA.</title>
        <authorList>
            <person name="Ruckert C."/>
            <person name="Albersmeier A."/>
            <person name="Winkler A."/>
            <person name="Tauch A."/>
        </authorList>
    </citation>
    <scope>NUCLEOTIDE SEQUENCE [LARGE SCALE GENOMIC DNA]</scope>
    <source>
        <strain evidence="1 3">DSM 20755</strain>
    </source>
</reference>
<dbReference type="OrthoDB" id="3174593at2"/>
<dbReference type="AlphaFoldDB" id="A0A0F6QZH7"/>
<dbReference type="EMBL" id="CP011312">
    <property type="protein sequence ID" value="AKE40725.1"/>
    <property type="molecule type" value="Genomic_DNA"/>
</dbReference>
<dbReference type="GO" id="GO:0003677">
    <property type="term" value="F:DNA binding"/>
    <property type="evidence" value="ECO:0007669"/>
    <property type="project" value="InterPro"/>
</dbReference>
<dbReference type="RefSeq" id="WP_046438849.1">
    <property type="nucleotide sequence ID" value="NZ_CP011312.1"/>
</dbReference>
<accession>A0A0F6QZH7</accession>
<evidence type="ECO:0000313" key="1">
    <source>
        <dbReference type="EMBL" id="AKE40725.1"/>
    </source>
</evidence>
<dbReference type="InterPro" id="IPR010982">
    <property type="entry name" value="Lambda_DNA-bd_dom_sf"/>
</dbReference>
<dbReference type="Proteomes" id="UP000271380">
    <property type="component" value="Chromosome"/>
</dbReference>
<evidence type="ECO:0000313" key="4">
    <source>
        <dbReference type="Proteomes" id="UP000271380"/>
    </source>
</evidence>
<dbReference type="Gene3D" id="1.10.260.40">
    <property type="entry name" value="lambda repressor-like DNA-binding domains"/>
    <property type="match status" value="1"/>
</dbReference>
<dbReference type="NCBIfam" id="TIGR02607">
    <property type="entry name" value="antidote_HigA"/>
    <property type="match status" value="1"/>
</dbReference>
<evidence type="ECO:0000313" key="3">
    <source>
        <dbReference type="Proteomes" id="UP000033457"/>
    </source>
</evidence>
<proteinExistence type="predicted"/>
<name>A0A0F6QZH7_9CORY</name>
<dbReference type="KEGG" id="cku:UL82_02500"/>